<dbReference type="Pfam" id="PF13288">
    <property type="entry name" value="DXPR_C"/>
    <property type="match status" value="1"/>
</dbReference>
<dbReference type="InterPro" id="IPR013512">
    <property type="entry name" value="DXP_reductoisomerase_N"/>
</dbReference>
<comment type="caution">
    <text evidence="13">The sequence shown here is derived from an EMBL/GenBank/DDBJ whole genome shotgun (WGS) entry which is preliminary data.</text>
</comment>
<keyword evidence="9" id="KW-0460">Magnesium</keyword>
<feature type="domain" description="DXP reductoisomerase C-terminal" evidence="12">
    <location>
        <begin position="271"/>
        <end position="387"/>
    </location>
</feature>
<dbReference type="InterPro" id="IPR003821">
    <property type="entry name" value="DXP_reductoisomerase"/>
</dbReference>
<keyword evidence="4 9" id="KW-0521">NADP</keyword>
<dbReference type="Pfam" id="PF02670">
    <property type="entry name" value="DXP_reductoisom"/>
    <property type="match status" value="1"/>
</dbReference>
<dbReference type="InterPro" id="IPR036169">
    <property type="entry name" value="DXPR_C_sf"/>
</dbReference>
<feature type="binding site" evidence="9">
    <location>
        <position position="17"/>
    </location>
    <ligand>
        <name>NADPH</name>
        <dbReference type="ChEBI" id="CHEBI:57783"/>
    </ligand>
</feature>
<evidence type="ECO:0000256" key="3">
    <source>
        <dbReference type="ARBA" id="ARBA00022723"/>
    </source>
</evidence>
<evidence type="ECO:0000259" key="12">
    <source>
        <dbReference type="Pfam" id="PF13288"/>
    </source>
</evidence>
<dbReference type="EMBL" id="JBAKFG010000001">
    <property type="protein sequence ID" value="MEX0372553.1"/>
    <property type="molecule type" value="Genomic_DNA"/>
</dbReference>
<dbReference type="GO" id="GO:0030604">
    <property type="term" value="F:1-deoxy-D-xylulose-5-phosphate reductoisomerase activity"/>
    <property type="evidence" value="ECO:0007669"/>
    <property type="project" value="UniProtKB-EC"/>
</dbReference>
<evidence type="ECO:0000256" key="5">
    <source>
        <dbReference type="ARBA" id="ARBA00023002"/>
    </source>
</evidence>
<feature type="binding site" evidence="9">
    <location>
        <position position="215"/>
    </location>
    <ligand>
        <name>NADPH</name>
        <dbReference type="ChEBI" id="CHEBI:57783"/>
    </ligand>
</feature>
<dbReference type="HAMAP" id="MF_00183">
    <property type="entry name" value="DXP_reductoisom"/>
    <property type="match status" value="1"/>
</dbReference>
<dbReference type="Pfam" id="PF08436">
    <property type="entry name" value="DXP_redisom_C"/>
    <property type="match status" value="1"/>
</dbReference>
<evidence type="ECO:0000256" key="9">
    <source>
        <dbReference type="HAMAP-Rule" id="MF_00183"/>
    </source>
</evidence>
<evidence type="ECO:0000256" key="4">
    <source>
        <dbReference type="ARBA" id="ARBA00022857"/>
    </source>
</evidence>
<evidence type="ECO:0000256" key="2">
    <source>
        <dbReference type="ARBA" id="ARBA00006825"/>
    </source>
</evidence>
<dbReference type="InterPro" id="IPR013644">
    <property type="entry name" value="DXP_reductoisomerase_C"/>
</dbReference>
<feature type="domain" description="1-deoxy-D-xylulose 5-phosphate reductoisomerase N-terminal" evidence="10">
    <location>
        <begin position="10"/>
        <end position="137"/>
    </location>
</feature>
<proteinExistence type="inferred from homology"/>
<dbReference type="RefSeq" id="WP_367951192.1">
    <property type="nucleotide sequence ID" value="NZ_JBAKFG010000001.1"/>
</dbReference>
<feature type="binding site" evidence="9">
    <location>
        <position position="231"/>
    </location>
    <ligand>
        <name>Mn(2+)</name>
        <dbReference type="ChEBI" id="CHEBI:29035"/>
    </ligand>
</feature>
<feature type="binding site" evidence="9">
    <location>
        <position position="130"/>
    </location>
    <ligand>
        <name>1-deoxy-D-xylulose 5-phosphate</name>
        <dbReference type="ChEBI" id="CHEBI:57792"/>
    </ligand>
</feature>
<dbReference type="PIRSF" id="PIRSF006205">
    <property type="entry name" value="Dxp_reductismrs"/>
    <property type="match status" value="1"/>
</dbReference>
<dbReference type="PANTHER" id="PTHR30525">
    <property type="entry name" value="1-DEOXY-D-XYLULOSE 5-PHOSPHATE REDUCTOISOMERASE"/>
    <property type="match status" value="1"/>
</dbReference>
<keyword evidence="7 9" id="KW-0414">Isoprene biosynthesis</keyword>
<dbReference type="SUPFAM" id="SSF69055">
    <property type="entry name" value="1-deoxy-D-xylulose-5-phosphate reductoisomerase, C-terminal domain"/>
    <property type="match status" value="1"/>
</dbReference>
<keyword evidence="6 9" id="KW-0464">Manganese</keyword>
<evidence type="ECO:0000313" key="14">
    <source>
        <dbReference type="Proteomes" id="UP001556636"/>
    </source>
</evidence>
<feature type="binding site" evidence="9">
    <location>
        <position position="222"/>
    </location>
    <ligand>
        <name>1-deoxy-D-xylulose 5-phosphate</name>
        <dbReference type="ChEBI" id="CHEBI:57792"/>
    </ligand>
</feature>
<dbReference type="NCBIfam" id="TIGR00243">
    <property type="entry name" value="Dxr"/>
    <property type="match status" value="1"/>
</dbReference>
<evidence type="ECO:0000259" key="11">
    <source>
        <dbReference type="Pfam" id="PF08436"/>
    </source>
</evidence>
<evidence type="ECO:0000259" key="10">
    <source>
        <dbReference type="Pfam" id="PF02670"/>
    </source>
</evidence>
<evidence type="ECO:0000256" key="7">
    <source>
        <dbReference type="ARBA" id="ARBA00023229"/>
    </source>
</evidence>
<feature type="binding site" evidence="9">
    <location>
        <position position="129"/>
    </location>
    <ligand>
        <name>NADPH</name>
        <dbReference type="ChEBI" id="CHEBI:57783"/>
    </ligand>
</feature>
<feature type="binding site" evidence="9">
    <location>
        <position position="155"/>
    </location>
    <ligand>
        <name>Mn(2+)</name>
        <dbReference type="ChEBI" id="CHEBI:29035"/>
    </ligand>
</feature>
<comment type="similarity">
    <text evidence="2 9">Belongs to the DXR family.</text>
</comment>
<dbReference type="SUPFAM" id="SSF55347">
    <property type="entry name" value="Glyceraldehyde-3-phosphate dehydrogenase-like, C-terminal domain"/>
    <property type="match status" value="1"/>
</dbReference>
<accession>A0ABV3RZG9</accession>
<dbReference type="EC" id="1.1.1.267" evidence="9"/>
<feature type="binding site" evidence="9">
    <location>
        <position position="157"/>
    </location>
    <ligand>
        <name>1-deoxy-D-xylulose 5-phosphate</name>
        <dbReference type="ChEBI" id="CHEBI:57792"/>
    </ligand>
</feature>
<comment type="caution">
    <text evidence="9">Lacks conserved residue(s) required for the propagation of feature annotation.</text>
</comment>
<feature type="binding site" evidence="9">
    <location>
        <position position="19"/>
    </location>
    <ligand>
        <name>NADPH</name>
        <dbReference type="ChEBI" id="CHEBI:57783"/>
    </ligand>
</feature>
<feature type="binding site" evidence="9">
    <location>
        <position position="18"/>
    </location>
    <ligand>
        <name>NADPH</name>
        <dbReference type="ChEBI" id="CHEBI:57783"/>
    </ligand>
</feature>
<organism evidence="13 14">
    <name type="scientific">Spiribacter roseus</name>
    <dbReference type="NCBI Taxonomy" id="1855875"/>
    <lineage>
        <taxon>Bacteria</taxon>
        <taxon>Pseudomonadati</taxon>
        <taxon>Pseudomonadota</taxon>
        <taxon>Gammaproteobacteria</taxon>
        <taxon>Chromatiales</taxon>
        <taxon>Ectothiorhodospiraceae</taxon>
        <taxon>Spiribacter</taxon>
    </lineage>
</organism>
<comment type="pathway">
    <text evidence="1 9">Isoprenoid biosynthesis; isopentenyl diphosphate biosynthesis via DXP pathway; isopentenyl diphosphate from 1-deoxy-D-xylulose 5-phosphate: step 1/6.</text>
</comment>
<comment type="cofactor">
    <cofactor evidence="9">
        <name>Mg(2+)</name>
        <dbReference type="ChEBI" id="CHEBI:18420"/>
    </cofactor>
    <cofactor evidence="9">
        <name>Mn(2+)</name>
        <dbReference type="ChEBI" id="CHEBI:29035"/>
    </cofactor>
</comment>
<keyword evidence="14" id="KW-1185">Reference proteome</keyword>
<dbReference type="NCBIfam" id="NF009114">
    <property type="entry name" value="PRK12464.1"/>
    <property type="match status" value="1"/>
</dbReference>
<feature type="binding site" evidence="9">
    <location>
        <position position="227"/>
    </location>
    <ligand>
        <name>1-deoxy-D-xylulose 5-phosphate</name>
        <dbReference type="ChEBI" id="CHEBI:57792"/>
    </ligand>
</feature>
<dbReference type="PANTHER" id="PTHR30525:SF0">
    <property type="entry name" value="1-DEOXY-D-XYLULOSE 5-PHOSPHATE REDUCTOISOMERASE, CHLOROPLASTIC"/>
    <property type="match status" value="1"/>
</dbReference>
<evidence type="ECO:0000256" key="6">
    <source>
        <dbReference type="ARBA" id="ARBA00023211"/>
    </source>
</evidence>
<evidence type="ECO:0000256" key="1">
    <source>
        <dbReference type="ARBA" id="ARBA00005094"/>
    </source>
</evidence>
<evidence type="ECO:0000313" key="13">
    <source>
        <dbReference type="EMBL" id="MEX0372553.1"/>
    </source>
</evidence>
<dbReference type="InterPro" id="IPR026877">
    <property type="entry name" value="DXPR_C"/>
</dbReference>
<comment type="function">
    <text evidence="9">Catalyzes the NADPH-dependent rearrangement and reduction of 1-deoxy-D-xylulose-5-phosphate (DXP) to 2-C-methyl-D-erythritol 4-phosphate (MEP).</text>
</comment>
<dbReference type="Proteomes" id="UP001556636">
    <property type="component" value="Unassembled WGS sequence"/>
</dbReference>
<evidence type="ECO:0000256" key="8">
    <source>
        <dbReference type="ARBA" id="ARBA00048543"/>
    </source>
</evidence>
<feature type="binding site" evidence="9">
    <location>
        <position position="157"/>
    </location>
    <ligand>
        <name>Mn(2+)</name>
        <dbReference type="ChEBI" id="CHEBI:29035"/>
    </ligand>
</feature>
<dbReference type="Gene3D" id="1.10.1740.10">
    <property type="match status" value="1"/>
</dbReference>
<feature type="binding site" evidence="9">
    <location>
        <position position="209"/>
    </location>
    <ligand>
        <name>1-deoxy-D-xylulose 5-phosphate</name>
        <dbReference type="ChEBI" id="CHEBI:57792"/>
    </ligand>
</feature>
<sequence>MMDAAEPTGIALLGATGSIGASSLDVIARHMDRYRVVALSAHRDVAAMERLCRRFRPALVAMADPHAAAALRRQISDLGDTAVAEGAAGQAAVATHAEAQTVIAGIVGAAGLAPCLAAVEAGRRVLIANKEALVVAGSLIMNAARRSGAVLLPIDSEHNGLFQCLPARPGQPVSLAGVERLVLTASGGPFRDRDPATLSEVTVAEACAHPNWSMGRKISVDSATMMNKGLEVIEACRFFGLPADQVEVVVHPQSYVHALVQYRDGSTLAQMGNPDMRTPIANALAWPERVAAGVAPLDLVGAGRLDFAAPDDQRFPCLALARAALKAGRGATAALNGANEVAVAEFLRGGLRYDRIAGVIEETLAARPAEPDDTLEALIGHEQWARRQTTESLQRGRHR</sequence>
<reference evidence="13 14" key="1">
    <citation type="submission" date="2024-02" db="EMBL/GenBank/DDBJ databases">
        <title>New especies of Spiribacter isolated from saline water.</title>
        <authorList>
            <person name="Leon M.J."/>
            <person name="De La Haba R."/>
            <person name="Sanchez-Porro C."/>
            <person name="Ventosa A."/>
        </authorList>
    </citation>
    <scope>NUCLEOTIDE SEQUENCE [LARGE SCALE GENOMIC DNA]</scope>
    <source>
        <strain evidence="14">ag22IC6-196</strain>
    </source>
</reference>
<comment type="catalytic activity">
    <reaction evidence="8">
        <text>2-C-methyl-D-erythritol 4-phosphate + NADP(+) = 1-deoxy-D-xylulose 5-phosphate + NADPH + H(+)</text>
        <dbReference type="Rhea" id="RHEA:13717"/>
        <dbReference type="ChEBI" id="CHEBI:15378"/>
        <dbReference type="ChEBI" id="CHEBI:57783"/>
        <dbReference type="ChEBI" id="CHEBI:57792"/>
        <dbReference type="ChEBI" id="CHEBI:58262"/>
        <dbReference type="ChEBI" id="CHEBI:58349"/>
        <dbReference type="EC" id="1.1.1.267"/>
    </reaction>
    <physiologicalReaction direction="right-to-left" evidence="8">
        <dbReference type="Rhea" id="RHEA:13719"/>
    </physiologicalReaction>
</comment>
<keyword evidence="3 9" id="KW-0479">Metal-binding</keyword>
<dbReference type="InterPro" id="IPR036291">
    <property type="entry name" value="NAD(P)-bd_dom_sf"/>
</dbReference>
<feature type="binding site" evidence="9">
    <location>
        <position position="16"/>
    </location>
    <ligand>
        <name>NADPH</name>
        <dbReference type="ChEBI" id="CHEBI:57783"/>
    </ligand>
</feature>
<protein>
    <recommendedName>
        <fullName evidence="9">1-deoxy-D-xylulose 5-phosphate reductoisomerase</fullName>
        <shortName evidence="9">DXP reductoisomerase</shortName>
        <ecNumber evidence="9">1.1.1.267</ecNumber>
    </recommendedName>
    <alternativeName>
        <fullName evidence="9">1-deoxyxylulose-5-phosphate reductoisomerase</fullName>
    </alternativeName>
    <alternativeName>
        <fullName evidence="9">2-C-methyl-D-erythritol 4-phosphate synthase</fullName>
    </alternativeName>
</protein>
<feature type="binding site" evidence="9">
    <location>
        <position position="156"/>
    </location>
    <ligand>
        <name>1-deoxy-D-xylulose 5-phosphate</name>
        <dbReference type="ChEBI" id="CHEBI:57792"/>
    </ligand>
</feature>
<feature type="binding site" evidence="9">
    <location>
        <position position="231"/>
    </location>
    <ligand>
        <name>1-deoxy-D-xylulose 5-phosphate</name>
        <dbReference type="ChEBI" id="CHEBI:57792"/>
    </ligand>
</feature>
<gene>
    <name evidence="9" type="primary">dxr</name>
    <name evidence="13" type="ORF">V6X51_03780</name>
</gene>
<dbReference type="SUPFAM" id="SSF51735">
    <property type="entry name" value="NAD(P)-binding Rossmann-fold domains"/>
    <property type="match status" value="1"/>
</dbReference>
<feature type="binding site" evidence="9">
    <location>
        <position position="228"/>
    </location>
    <ligand>
        <name>1-deoxy-D-xylulose 5-phosphate</name>
        <dbReference type="ChEBI" id="CHEBI:57792"/>
    </ligand>
</feature>
<dbReference type="Gene3D" id="3.40.50.720">
    <property type="entry name" value="NAD(P)-binding Rossmann-like Domain"/>
    <property type="match status" value="1"/>
</dbReference>
<feature type="domain" description="1-deoxy-D-xylulose 5-phosphate reductoisomerase C-terminal" evidence="11">
    <location>
        <begin position="151"/>
        <end position="239"/>
    </location>
</feature>
<name>A0ABV3RZG9_9GAMM</name>
<feature type="binding site" evidence="9">
    <location>
        <position position="186"/>
    </location>
    <ligand>
        <name>1-deoxy-D-xylulose 5-phosphate</name>
        <dbReference type="ChEBI" id="CHEBI:57792"/>
    </ligand>
</feature>
<feature type="binding site" evidence="9">
    <location>
        <position position="131"/>
    </location>
    <ligand>
        <name>NADPH</name>
        <dbReference type="ChEBI" id="CHEBI:57783"/>
    </ligand>
</feature>
<keyword evidence="5 9" id="KW-0560">Oxidoreductase</keyword>
<feature type="binding site" evidence="9">
    <location>
        <position position="43"/>
    </location>
    <ligand>
        <name>NADPH</name>
        <dbReference type="ChEBI" id="CHEBI:57783"/>
    </ligand>
</feature>